<feature type="transmembrane region" description="Helical" evidence="1">
    <location>
        <begin position="129"/>
        <end position="147"/>
    </location>
</feature>
<name>A0A6C0IPB6_9ZZZZ</name>
<keyword evidence="1" id="KW-0812">Transmembrane</keyword>
<keyword evidence="1" id="KW-0472">Membrane</keyword>
<sequence>MSSTTNISELPNQHSQNNVVMNVKEHQQPVQQQAFAPIPNNQAPQNTMVPQQQMAPSMVPQQNTNLQNRDIPQTTEQFNSQDQIRPNYIPEQDEMDDYIGDEDTLHSMMQQNRQHENKRDRMDMLYDELQGPIMVMVLFFLFQMPFVKKLLLKQVPTLFSTDGNYTLTGYVATTVMFGATYFGFNKAINYMTDMDY</sequence>
<dbReference type="EMBL" id="MN740233">
    <property type="protein sequence ID" value="QHT95038.1"/>
    <property type="molecule type" value="Genomic_DNA"/>
</dbReference>
<accession>A0A6C0IPB6</accession>
<proteinExistence type="predicted"/>
<keyword evidence="1" id="KW-1133">Transmembrane helix</keyword>
<protein>
    <submittedName>
        <fullName evidence="2">Uncharacterized protein</fullName>
    </submittedName>
</protein>
<dbReference type="AlphaFoldDB" id="A0A6C0IPB6"/>
<evidence type="ECO:0000313" key="2">
    <source>
        <dbReference type="EMBL" id="QHT95038.1"/>
    </source>
</evidence>
<reference evidence="2" key="1">
    <citation type="journal article" date="2020" name="Nature">
        <title>Giant virus diversity and host interactions through global metagenomics.</title>
        <authorList>
            <person name="Schulz F."/>
            <person name="Roux S."/>
            <person name="Paez-Espino D."/>
            <person name="Jungbluth S."/>
            <person name="Walsh D.A."/>
            <person name="Denef V.J."/>
            <person name="McMahon K.D."/>
            <person name="Konstantinidis K.T."/>
            <person name="Eloe-Fadrosh E.A."/>
            <person name="Kyrpides N.C."/>
            <person name="Woyke T."/>
        </authorList>
    </citation>
    <scope>NUCLEOTIDE SEQUENCE</scope>
    <source>
        <strain evidence="2">GVMAG-M-3300024261-37</strain>
    </source>
</reference>
<evidence type="ECO:0000256" key="1">
    <source>
        <dbReference type="SAM" id="Phobius"/>
    </source>
</evidence>
<feature type="transmembrane region" description="Helical" evidence="1">
    <location>
        <begin position="167"/>
        <end position="184"/>
    </location>
</feature>
<organism evidence="2">
    <name type="scientific">viral metagenome</name>
    <dbReference type="NCBI Taxonomy" id="1070528"/>
    <lineage>
        <taxon>unclassified sequences</taxon>
        <taxon>metagenomes</taxon>
        <taxon>organismal metagenomes</taxon>
    </lineage>
</organism>